<proteinExistence type="predicted"/>
<sequence length="184" mass="20003">MSMNQKNQSKFATPIYPSLKYMKKNKKGLTTEIDTDEAVLGELDQDGLADLLGSVRAQKQPRDADSDHEQEATPQSTAPASRAESPDETGGGGKVKKMSAKEKKGFRRYHQSILTCRVNSVDFDSKNQLFAHIKETGRATAPSETAAGSKPPSGSSVQDGFFSSDEVSMRGRAKGLRKAEMDCK</sequence>
<evidence type="ECO:0000313" key="3">
    <source>
        <dbReference type="Proteomes" id="UP000749646"/>
    </source>
</evidence>
<evidence type="ECO:0000256" key="1">
    <source>
        <dbReference type="SAM" id="MobiDB-lite"/>
    </source>
</evidence>
<evidence type="ECO:0000313" key="2">
    <source>
        <dbReference type="EMBL" id="KAF9981008.1"/>
    </source>
</evidence>
<protein>
    <submittedName>
        <fullName evidence="2">Uncharacterized protein</fullName>
    </submittedName>
</protein>
<accession>A0A9P6M8W9</accession>
<feature type="compositionally biased region" description="Basic residues" evidence="1">
    <location>
        <begin position="94"/>
        <end position="104"/>
    </location>
</feature>
<feature type="region of interest" description="Disordered" evidence="1">
    <location>
        <begin position="134"/>
        <end position="184"/>
    </location>
</feature>
<organism evidence="2 3">
    <name type="scientific">Modicella reniformis</name>
    <dbReference type="NCBI Taxonomy" id="1440133"/>
    <lineage>
        <taxon>Eukaryota</taxon>
        <taxon>Fungi</taxon>
        <taxon>Fungi incertae sedis</taxon>
        <taxon>Mucoromycota</taxon>
        <taxon>Mortierellomycotina</taxon>
        <taxon>Mortierellomycetes</taxon>
        <taxon>Mortierellales</taxon>
        <taxon>Mortierellaceae</taxon>
        <taxon>Modicella</taxon>
    </lineage>
</organism>
<dbReference type="OrthoDB" id="5599057at2759"/>
<reference evidence="2" key="1">
    <citation type="journal article" date="2020" name="Fungal Divers.">
        <title>Resolving the Mortierellaceae phylogeny through synthesis of multi-gene phylogenetics and phylogenomics.</title>
        <authorList>
            <person name="Vandepol N."/>
            <person name="Liber J."/>
            <person name="Desiro A."/>
            <person name="Na H."/>
            <person name="Kennedy M."/>
            <person name="Barry K."/>
            <person name="Grigoriev I.V."/>
            <person name="Miller A.N."/>
            <person name="O'Donnell K."/>
            <person name="Stajich J.E."/>
            <person name="Bonito G."/>
        </authorList>
    </citation>
    <scope>NUCLEOTIDE SEQUENCE</scope>
    <source>
        <strain evidence="2">MES-2147</strain>
    </source>
</reference>
<comment type="caution">
    <text evidence="2">The sequence shown here is derived from an EMBL/GenBank/DDBJ whole genome shotgun (WGS) entry which is preliminary data.</text>
</comment>
<name>A0A9P6M8W9_9FUNG</name>
<feature type="compositionally biased region" description="Basic and acidic residues" evidence="1">
    <location>
        <begin position="60"/>
        <end position="71"/>
    </location>
</feature>
<dbReference type="Proteomes" id="UP000749646">
    <property type="component" value="Unassembled WGS sequence"/>
</dbReference>
<feature type="region of interest" description="Disordered" evidence="1">
    <location>
        <begin position="51"/>
        <end position="104"/>
    </location>
</feature>
<dbReference type="EMBL" id="JAAAHW010003757">
    <property type="protein sequence ID" value="KAF9981008.1"/>
    <property type="molecule type" value="Genomic_DNA"/>
</dbReference>
<keyword evidence="3" id="KW-1185">Reference proteome</keyword>
<gene>
    <name evidence="2" type="ORF">BGZ65_004428</name>
</gene>
<dbReference type="AlphaFoldDB" id="A0A9P6M8W9"/>